<protein>
    <submittedName>
        <fullName evidence="3">V-type ATPase assembly factor PKR1</fullName>
    </submittedName>
</protein>
<dbReference type="InterPro" id="IPR013945">
    <property type="entry name" value="Pkr1"/>
</dbReference>
<dbReference type="OrthoDB" id="9626941at2759"/>
<feature type="transmembrane region" description="Helical" evidence="2">
    <location>
        <begin position="20"/>
        <end position="41"/>
    </location>
</feature>
<feature type="compositionally biased region" description="Acidic residues" evidence="1">
    <location>
        <begin position="90"/>
        <end position="101"/>
    </location>
</feature>
<sequence>MADFLANLWESVFTAGPTPTLLVATNVTFGALQILLAGLLFATYSIHFAILSVLSGGLWWSTNWFATELQQAQAKEAEAERLRRRQKQDEADDEGEDTEVEDAGRMKESFTFEPTKGDEKIRKEILDAMGAAPATGSQAVPGGVQTRQRKVEEGNVSASEISTDSEWEKVEGR</sequence>
<gene>
    <name evidence="3" type="ORF">CLAFUR5_12660</name>
</gene>
<dbReference type="RefSeq" id="XP_047767775.1">
    <property type="nucleotide sequence ID" value="XM_047911808.1"/>
</dbReference>
<keyword evidence="2" id="KW-1133">Transmembrane helix</keyword>
<evidence type="ECO:0000256" key="1">
    <source>
        <dbReference type="SAM" id="MobiDB-lite"/>
    </source>
</evidence>
<reference evidence="3" key="1">
    <citation type="submission" date="2021-12" db="EMBL/GenBank/DDBJ databases">
        <authorList>
            <person name="Zaccaron A."/>
            <person name="Stergiopoulos I."/>
        </authorList>
    </citation>
    <scope>NUCLEOTIDE SEQUENCE</scope>
    <source>
        <strain evidence="3">Race5_Kim</strain>
    </source>
</reference>
<dbReference type="GeneID" id="71992538"/>
<dbReference type="GO" id="GO:0005789">
    <property type="term" value="C:endoplasmic reticulum membrane"/>
    <property type="evidence" value="ECO:0007669"/>
    <property type="project" value="TreeGrafter"/>
</dbReference>
<keyword evidence="2" id="KW-0472">Membrane</keyword>
<dbReference type="KEGG" id="ffu:CLAFUR5_12660"/>
<feature type="compositionally biased region" description="Basic and acidic residues" evidence="1">
    <location>
        <begin position="102"/>
        <end position="126"/>
    </location>
</feature>
<dbReference type="Pfam" id="PF08636">
    <property type="entry name" value="Pkr1"/>
    <property type="match status" value="1"/>
</dbReference>
<dbReference type="PANTHER" id="PTHR28251">
    <property type="entry name" value="V-TYPE ATPASE ASSEMBLY FACTOR PKR1"/>
    <property type="match status" value="1"/>
</dbReference>
<evidence type="ECO:0000313" key="3">
    <source>
        <dbReference type="EMBL" id="UJO23409.1"/>
    </source>
</evidence>
<dbReference type="OMA" id="INWFAME"/>
<accession>A0A9Q8UUX0</accession>
<dbReference type="AlphaFoldDB" id="A0A9Q8UUX0"/>
<feature type="region of interest" description="Disordered" evidence="1">
    <location>
        <begin position="76"/>
        <end position="173"/>
    </location>
</feature>
<reference evidence="3" key="2">
    <citation type="journal article" date="2022" name="Microb. Genom.">
        <title>A chromosome-scale genome assembly of the tomato pathogen Cladosporium fulvum reveals a compartmentalized genome architecture and the presence of a dispensable chromosome.</title>
        <authorList>
            <person name="Zaccaron A.Z."/>
            <person name="Chen L.H."/>
            <person name="Samaras A."/>
            <person name="Stergiopoulos I."/>
        </authorList>
    </citation>
    <scope>NUCLEOTIDE SEQUENCE</scope>
    <source>
        <strain evidence="3">Race5_Kim</strain>
    </source>
</reference>
<organism evidence="3 4">
    <name type="scientific">Passalora fulva</name>
    <name type="common">Tomato leaf mold</name>
    <name type="synonym">Cladosporium fulvum</name>
    <dbReference type="NCBI Taxonomy" id="5499"/>
    <lineage>
        <taxon>Eukaryota</taxon>
        <taxon>Fungi</taxon>
        <taxon>Dikarya</taxon>
        <taxon>Ascomycota</taxon>
        <taxon>Pezizomycotina</taxon>
        <taxon>Dothideomycetes</taxon>
        <taxon>Dothideomycetidae</taxon>
        <taxon>Mycosphaerellales</taxon>
        <taxon>Mycosphaerellaceae</taxon>
        <taxon>Fulvia</taxon>
    </lineage>
</organism>
<dbReference type="PANTHER" id="PTHR28251:SF1">
    <property type="entry name" value="V-TYPE ATPASE ASSEMBLY FACTOR PKR1"/>
    <property type="match status" value="1"/>
</dbReference>
<keyword evidence="4" id="KW-1185">Reference proteome</keyword>
<evidence type="ECO:0000313" key="4">
    <source>
        <dbReference type="Proteomes" id="UP000756132"/>
    </source>
</evidence>
<dbReference type="Proteomes" id="UP000756132">
    <property type="component" value="Chromosome 11"/>
</dbReference>
<proteinExistence type="predicted"/>
<name>A0A9Q8UUX0_PASFU</name>
<dbReference type="GO" id="GO:0070072">
    <property type="term" value="P:vacuolar proton-transporting V-type ATPase complex assembly"/>
    <property type="evidence" value="ECO:0007669"/>
    <property type="project" value="InterPro"/>
</dbReference>
<dbReference type="EMBL" id="CP090173">
    <property type="protein sequence ID" value="UJO23409.1"/>
    <property type="molecule type" value="Genomic_DNA"/>
</dbReference>
<evidence type="ECO:0000256" key="2">
    <source>
        <dbReference type="SAM" id="Phobius"/>
    </source>
</evidence>
<keyword evidence="2" id="KW-0812">Transmembrane</keyword>